<dbReference type="SUPFAM" id="SSF56219">
    <property type="entry name" value="DNase I-like"/>
    <property type="match status" value="1"/>
</dbReference>
<keyword evidence="2" id="KW-1185">Reference proteome</keyword>
<feature type="non-terminal residue" evidence="3">
    <location>
        <position position="450"/>
    </location>
</feature>
<dbReference type="Proteomes" id="UP000694867">
    <property type="component" value="Unplaced"/>
</dbReference>
<feature type="domain" description="Endonuclease/exonuclease/phosphatase" evidence="1">
    <location>
        <begin position="4"/>
        <end position="197"/>
    </location>
</feature>
<dbReference type="InterPro" id="IPR005135">
    <property type="entry name" value="Endo/exonuclease/phosphatase"/>
</dbReference>
<organism evidence="2 3">
    <name type="scientific">Galendromus occidentalis</name>
    <name type="common">western predatory mite</name>
    <dbReference type="NCBI Taxonomy" id="34638"/>
    <lineage>
        <taxon>Eukaryota</taxon>
        <taxon>Metazoa</taxon>
        <taxon>Ecdysozoa</taxon>
        <taxon>Arthropoda</taxon>
        <taxon>Chelicerata</taxon>
        <taxon>Arachnida</taxon>
        <taxon>Acari</taxon>
        <taxon>Parasitiformes</taxon>
        <taxon>Mesostigmata</taxon>
        <taxon>Gamasina</taxon>
        <taxon>Phytoseioidea</taxon>
        <taxon>Phytoseiidae</taxon>
        <taxon>Typhlodrominae</taxon>
        <taxon>Galendromus</taxon>
    </lineage>
</organism>
<dbReference type="Gene3D" id="3.60.10.10">
    <property type="entry name" value="Endonuclease/exonuclease/phosphatase"/>
    <property type="match status" value="1"/>
</dbReference>
<dbReference type="Pfam" id="PF03372">
    <property type="entry name" value="Exo_endo_phos"/>
    <property type="match status" value="1"/>
</dbReference>
<dbReference type="GO" id="GO:0061343">
    <property type="term" value="P:cell adhesion involved in heart morphogenesis"/>
    <property type="evidence" value="ECO:0007669"/>
    <property type="project" value="TreeGrafter"/>
</dbReference>
<proteinExistence type="predicted"/>
<dbReference type="AlphaFoldDB" id="A0AAJ6QQJ6"/>
<dbReference type="PANTHER" id="PTHR33395:SF22">
    <property type="entry name" value="REVERSE TRANSCRIPTASE DOMAIN-CONTAINING PROTEIN"/>
    <property type="match status" value="1"/>
</dbReference>
<gene>
    <name evidence="3" type="primary">LOC100906053</name>
</gene>
<evidence type="ECO:0000313" key="2">
    <source>
        <dbReference type="Proteomes" id="UP000694867"/>
    </source>
</evidence>
<dbReference type="GO" id="GO:0003824">
    <property type="term" value="F:catalytic activity"/>
    <property type="evidence" value="ECO:0007669"/>
    <property type="project" value="InterPro"/>
</dbReference>
<protein>
    <submittedName>
        <fullName evidence="3">Uncharacterized protein LOC100906053</fullName>
    </submittedName>
</protein>
<evidence type="ECO:0000313" key="3">
    <source>
        <dbReference type="RefSeq" id="XP_003740638.1"/>
    </source>
</evidence>
<dbReference type="RefSeq" id="XP_003740638.1">
    <property type="nucleotide sequence ID" value="XM_003740590.1"/>
</dbReference>
<dbReference type="GO" id="GO:0007508">
    <property type="term" value="P:larval heart development"/>
    <property type="evidence" value="ECO:0007669"/>
    <property type="project" value="TreeGrafter"/>
</dbReference>
<dbReference type="PANTHER" id="PTHR33395">
    <property type="entry name" value="TRANSCRIPTASE, PUTATIVE-RELATED-RELATED"/>
    <property type="match status" value="1"/>
</dbReference>
<dbReference type="InterPro" id="IPR036691">
    <property type="entry name" value="Endo/exonu/phosph_ase_sf"/>
</dbReference>
<sequence length="450" mass="50576">MAKLKKIDIVCVVETWLSDHIADAELSCNGFFAVFRKDRKSRGGGVLILVRRPIPCTMCEIEEDTLEVLCIEIHQNDDPTRLILSYAPGTEGYHDDIAKMNLLTEEMERLLCTSSSVIIMGDFNCPHIDWSEGGRLAGGLPKERILLEFCVSNGLKQLVTEITRPASGALIDLVLCTHGMLDCDDVVVVPNPVESDHLGIMFSFDGVVKGCPVRNEHDFERADYEAINASLLATNWQQMFQNSETADDMYSILTEYLRFLVDIHVPRKNMRNDRPIAQCIQRLESALNGCPASDVTGTKRLRKRLERCLTRQRYLLETKIVESESAPRFFRYMSSRMKTKDDLAVLIDASGERVTDDKSKADLLCDIFEETYLHGGTRLPVPNSVLCPKGVRMLEDVDLSEEAVHKCLTATKPKRSMNPERLPALFLSRSALGVSLPLSLMYQRSLAEGK</sequence>
<dbReference type="GeneID" id="100906053"/>
<dbReference type="KEGG" id="goe:100906053"/>
<evidence type="ECO:0000259" key="1">
    <source>
        <dbReference type="Pfam" id="PF03372"/>
    </source>
</evidence>
<reference evidence="3" key="1">
    <citation type="submission" date="2025-08" db="UniProtKB">
        <authorList>
            <consortium name="RefSeq"/>
        </authorList>
    </citation>
    <scope>IDENTIFICATION</scope>
</reference>
<accession>A0AAJ6QQJ6</accession>
<name>A0AAJ6QQJ6_9ACAR</name>
<dbReference type="GO" id="GO:0031012">
    <property type="term" value="C:extracellular matrix"/>
    <property type="evidence" value="ECO:0007669"/>
    <property type="project" value="TreeGrafter"/>
</dbReference>